<dbReference type="EMBL" id="CP028858">
    <property type="protein sequence ID" value="AWB27715.1"/>
    <property type="molecule type" value="Genomic_DNA"/>
</dbReference>
<evidence type="ECO:0000256" key="9">
    <source>
        <dbReference type="HAMAP-Rule" id="MF_00007"/>
    </source>
</evidence>
<comment type="subunit">
    <text evidence="9">Forms a ternary complex with MCM helicase and DNA.</text>
</comment>
<dbReference type="KEGG" id="harc:HARCEL1_08335"/>
<dbReference type="InterPro" id="IPR006171">
    <property type="entry name" value="TOPRIM_dom"/>
</dbReference>
<dbReference type="GO" id="GO:1990077">
    <property type="term" value="C:primosome complex"/>
    <property type="evidence" value="ECO:0007669"/>
    <property type="project" value="UniProtKB-KW"/>
</dbReference>
<keyword evidence="13" id="KW-1185">Reference proteome</keyword>
<feature type="compositionally biased region" description="Low complexity" evidence="10">
    <location>
        <begin position="289"/>
        <end position="316"/>
    </location>
</feature>
<evidence type="ECO:0000259" key="11">
    <source>
        <dbReference type="PROSITE" id="PS50880"/>
    </source>
</evidence>
<sequence length="450" mass="47860">MDDSAKYLIHASIETSGVVERSDVVGAVFGQTEGLLGDQLDLRELQDSSKLGRIDVEISSDAGRSIGTITIASGLDRVETAILAAALESIDRVGPCRATIDVDQLEDVRSAKRRAIVDRATSLLADFDAEVLSSREIVDEVRQRARVAEITDYEGYPAGPRVADSDAIIVVEGRADVQTLLRYGIKNAIAVEGTNIPDAVAGLTQDRTVTAFFDGDRGGDLLLRELEQVGSVDYVTFAPHDRCVEDLTRDEVLDALREKAPIEQLVDVDDPRQFVRGPEDTDGSGPDTAPEGPEPAAENGENGGTVAASDTATADSAVEESGDSEAAADATDETDTDVSSISEGVTDAPPEETRPQTVGDHVTAVIDGSSGLVRMLDPSNAVLDEREAEAAFDALREVDPVPQTVVLDGTFDQRLLDVAAQRGVDQAISRTMGEFVKQPIGVRLRTAAEF</sequence>
<dbReference type="Gene3D" id="3.40.1360.10">
    <property type="match status" value="1"/>
</dbReference>
<dbReference type="NCBIfam" id="NF003108">
    <property type="entry name" value="PRK04031.1-1"/>
    <property type="match status" value="1"/>
</dbReference>
<keyword evidence="3 9" id="KW-0808">Transferase</keyword>
<comment type="similarity">
    <text evidence="9">Belongs to the archaeal DnaG primase family.</text>
</comment>
<dbReference type="RefSeq" id="WP_108382300.1">
    <property type="nucleotide sequence ID" value="NZ_CP028858.1"/>
</dbReference>
<dbReference type="HAMAP" id="MF_00007">
    <property type="entry name" value="DNA_primase_DnaG_arc"/>
    <property type="match status" value="1"/>
</dbReference>
<dbReference type="Pfam" id="PF13662">
    <property type="entry name" value="Toprim_4"/>
    <property type="match status" value="1"/>
</dbReference>
<keyword evidence="8 9" id="KW-0804">Transcription</keyword>
<evidence type="ECO:0000256" key="6">
    <source>
        <dbReference type="ARBA" id="ARBA00022723"/>
    </source>
</evidence>
<feature type="region of interest" description="Disordered" evidence="10">
    <location>
        <begin position="264"/>
        <end position="361"/>
    </location>
</feature>
<gene>
    <name evidence="9" type="primary">dnaG</name>
    <name evidence="12" type="ORF">HARCEL1_08335</name>
</gene>
<dbReference type="GO" id="GO:0006269">
    <property type="term" value="P:DNA replication, synthesis of primer"/>
    <property type="evidence" value="ECO:0007669"/>
    <property type="project" value="UniProtKB-UniRule"/>
</dbReference>
<evidence type="ECO:0000256" key="10">
    <source>
        <dbReference type="SAM" id="MobiDB-lite"/>
    </source>
</evidence>
<dbReference type="GO" id="GO:0008143">
    <property type="term" value="F:poly(A) binding"/>
    <property type="evidence" value="ECO:0007669"/>
    <property type="project" value="InterPro"/>
</dbReference>
<protein>
    <recommendedName>
        <fullName evidence="9">DNA primase DnaG</fullName>
        <ecNumber evidence="9">2.7.7.101</ecNumber>
    </recommendedName>
</protein>
<evidence type="ECO:0000256" key="5">
    <source>
        <dbReference type="ARBA" id="ARBA00022705"/>
    </source>
</evidence>
<keyword evidence="5 9" id="KW-0235">DNA replication</keyword>
<dbReference type="PROSITE" id="PS50880">
    <property type="entry name" value="TOPRIM"/>
    <property type="match status" value="1"/>
</dbReference>
<proteinExistence type="inferred from homology"/>
<accession>A0A2R4X1Q6</accession>
<dbReference type="InterPro" id="IPR020607">
    <property type="entry name" value="Primase_DnaG_arc"/>
</dbReference>
<evidence type="ECO:0000256" key="1">
    <source>
        <dbReference type="ARBA" id="ARBA00022478"/>
    </source>
</evidence>
<name>A0A2R4X1Q6_9EURY</name>
<dbReference type="GO" id="GO:0005737">
    <property type="term" value="C:cytoplasm"/>
    <property type="evidence" value="ECO:0007669"/>
    <property type="project" value="TreeGrafter"/>
</dbReference>
<dbReference type="SUPFAM" id="SSF56731">
    <property type="entry name" value="DNA primase core"/>
    <property type="match status" value="1"/>
</dbReference>
<organism evidence="12 13">
    <name type="scientific">Halococcoides cellulosivorans</name>
    <dbReference type="NCBI Taxonomy" id="1679096"/>
    <lineage>
        <taxon>Archaea</taxon>
        <taxon>Methanobacteriati</taxon>
        <taxon>Methanobacteriota</taxon>
        <taxon>Stenosarchaea group</taxon>
        <taxon>Halobacteria</taxon>
        <taxon>Halobacteriales</taxon>
        <taxon>Haloarculaceae</taxon>
        <taxon>Halococcoides</taxon>
    </lineage>
</organism>
<dbReference type="CDD" id="cd01029">
    <property type="entry name" value="TOPRIM_primases"/>
    <property type="match status" value="1"/>
</dbReference>
<evidence type="ECO:0000256" key="7">
    <source>
        <dbReference type="ARBA" id="ARBA00022842"/>
    </source>
</evidence>
<dbReference type="GO" id="GO:0000428">
    <property type="term" value="C:DNA-directed RNA polymerase complex"/>
    <property type="evidence" value="ECO:0007669"/>
    <property type="project" value="UniProtKB-KW"/>
</dbReference>
<keyword evidence="2 9" id="KW-0639">Primosome</keyword>
<dbReference type="GO" id="GO:0000178">
    <property type="term" value="C:exosome (RNase complex)"/>
    <property type="evidence" value="ECO:0007669"/>
    <property type="project" value="InterPro"/>
</dbReference>
<reference evidence="12 13" key="1">
    <citation type="submission" date="2018-04" db="EMBL/GenBank/DDBJ databases">
        <title>Halococcoides cellulosivorans gen. nov., sp. nov., an extremely halophilic cellulose-utilizing haloarchaeon from hypersaline lakes.</title>
        <authorList>
            <person name="Sorokin D.Y."/>
            <person name="Toshchakov S.V."/>
            <person name="Samarov N.I."/>
            <person name="Korzhenkov A."/>
            <person name="Kublanov I.V."/>
        </authorList>
    </citation>
    <scope>NUCLEOTIDE SEQUENCE [LARGE SCALE GENOMIC DNA]</scope>
    <source>
        <strain evidence="12 13">HArcel1</strain>
    </source>
</reference>
<evidence type="ECO:0000313" key="12">
    <source>
        <dbReference type="EMBL" id="AWB27715.1"/>
    </source>
</evidence>
<dbReference type="GO" id="GO:0003899">
    <property type="term" value="F:DNA-directed RNA polymerase activity"/>
    <property type="evidence" value="ECO:0007669"/>
    <property type="project" value="UniProtKB-UniRule"/>
</dbReference>
<dbReference type="AlphaFoldDB" id="A0A2R4X1Q6"/>
<keyword evidence="4 9" id="KW-0548">Nucleotidyltransferase</keyword>
<dbReference type="SMART" id="SM00493">
    <property type="entry name" value="TOPRIM"/>
    <property type="match status" value="1"/>
</dbReference>
<evidence type="ECO:0000313" key="13">
    <source>
        <dbReference type="Proteomes" id="UP000244727"/>
    </source>
</evidence>
<dbReference type="Proteomes" id="UP000244727">
    <property type="component" value="Chromosome"/>
</dbReference>
<dbReference type="InterPro" id="IPR034154">
    <property type="entry name" value="TOPRIM_DnaG/twinkle"/>
</dbReference>
<evidence type="ECO:0000256" key="2">
    <source>
        <dbReference type="ARBA" id="ARBA00022515"/>
    </source>
</evidence>
<evidence type="ECO:0000256" key="8">
    <source>
        <dbReference type="ARBA" id="ARBA00023163"/>
    </source>
</evidence>
<dbReference type="InterPro" id="IPR050219">
    <property type="entry name" value="DnaG_primase"/>
</dbReference>
<keyword evidence="7" id="KW-0460">Magnesium</keyword>
<dbReference type="EC" id="2.7.7.101" evidence="9"/>
<evidence type="ECO:0000256" key="4">
    <source>
        <dbReference type="ARBA" id="ARBA00022695"/>
    </source>
</evidence>
<dbReference type="GO" id="GO:0046872">
    <property type="term" value="F:metal ion binding"/>
    <property type="evidence" value="ECO:0007669"/>
    <property type="project" value="UniProtKB-KW"/>
</dbReference>
<comment type="catalytic activity">
    <reaction evidence="9">
        <text>ssDNA + n NTP = ssDNA/pppN(pN)n-1 hybrid + (n-1) diphosphate.</text>
        <dbReference type="EC" id="2.7.7.101"/>
    </reaction>
</comment>
<keyword evidence="1 9" id="KW-0240">DNA-directed RNA polymerase</keyword>
<dbReference type="GeneID" id="36512508"/>
<feature type="domain" description="Toprim" evidence="11">
    <location>
        <begin position="166"/>
        <end position="252"/>
    </location>
</feature>
<comment type="function">
    <text evidence="9">RNA polymerase that catalyzes the synthesis of short RNA molecules used as primers for DNA polymerase during DNA replication.</text>
</comment>
<dbReference type="PANTHER" id="PTHR30313">
    <property type="entry name" value="DNA PRIMASE"/>
    <property type="match status" value="1"/>
</dbReference>
<dbReference type="PANTHER" id="PTHR30313:SF2">
    <property type="entry name" value="DNA PRIMASE"/>
    <property type="match status" value="1"/>
</dbReference>
<evidence type="ECO:0000256" key="3">
    <source>
        <dbReference type="ARBA" id="ARBA00022679"/>
    </source>
</evidence>
<feature type="compositionally biased region" description="Basic and acidic residues" evidence="10">
    <location>
        <begin position="269"/>
        <end position="279"/>
    </location>
</feature>
<keyword evidence="6" id="KW-0479">Metal-binding</keyword>